<dbReference type="EnsemblPlants" id="OB09G22150.1">
    <property type="protein sequence ID" value="OB09G22150.1"/>
    <property type="gene ID" value="OB09G22150"/>
</dbReference>
<feature type="transmembrane region" description="Helical" evidence="11">
    <location>
        <begin position="40"/>
        <end position="60"/>
    </location>
</feature>
<feature type="domain" description="NAD-dependent epimerase/dehydratase" evidence="12">
    <location>
        <begin position="124"/>
        <end position="359"/>
    </location>
</feature>
<dbReference type="FunFam" id="3.40.50.720:FF:000198">
    <property type="entry name" value="UDP-glucuronate 4-epimerase 3"/>
    <property type="match status" value="1"/>
</dbReference>
<dbReference type="GO" id="GO:0032580">
    <property type="term" value="C:Golgi cisterna membrane"/>
    <property type="evidence" value="ECO:0007669"/>
    <property type="project" value="UniProtKB-SubCell"/>
</dbReference>
<dbReference type="eggNOG" id="KOG1371">
    <property type="taxonomic scope" value="Eukaryota"/>
</dbReference>
<comment type="similarity">
    <text evidence="2">Belongs to the NAD(P)-dependent epimerase/dehydratase family.</text>
</comment>
<dbReference type="HOGENOM" id="CLU_007383_1_2_1"/>
<keyword evidence="7" id="KW-0413">Isomerase</keyword>
<dbReference type="STRING" id="4533.J3MYY6"/>
<sequence length="492" mass="52349">MPADAAAKGMKLERYASGGAMLLLLRRASGGKIVSASSHLLFRATVLATLGLVFLFTFHYPSLLSRSFSLSGGGGDGGPAHASHRSLLMSSSSSYSASAAYGGAAWEKEVRKSAKPRKDGGIAVLVTGAAGFVGTHCSLALRARGDGVLGLDNFNSYYDPELKRARQRLLADRGVLVLDADINDGLLLEKLFDLVPFTHVLHLAAQAGVRYAMEAPQTYVASNVAGLVSVFEVAAKHADPQPAIVWASSSSVYGLNTDAPFSEDHRTDRPASLYAATKKAGEAIAHTYNHIYGLSITGLRFFTVYGPWGRPDMAYFFFTKSIVSGEPITLFRAADGADARRDFTYIDDVVKGCLGALDTSGKSTGSKSGKKSGPAPLRVYNLGNTSPVPVTRMVAILEKLLGKKANKRIVTMPSNGDVPFTHANVTHAAHDFGYRPTTSLDAGLRHFVTWFVDYYKLKLDIPKLTKPAGADKPSSSSSSSKKKKATAMAASS</sequence>
<evidence type="ECO:0000313" key="13">
    <source>
        <dbReference type="EnsemblPlants" id="OB09G22150.1"/>
    </source>
</evidence>
<evidence type="ECO:0000256" key="3">
    <source>
        <dbReference type="ARBA" id="ARBA00022692"/>
    </source>
</evidence>
<dbReference type="Pfam" id="PF01370">
    <property type="entry name" value="Epimerase"/>
    <property type="match status" value="1"/>
</dbReference>
<dbReference type="AlphaFoldDB" id="J3MYY6"/>
<evidence type="ECO:0000256" key="9">
    <source>
        <dbReference type="ARBA" id="ARBA00066697"/>
    </source>
</evidence>
<evidence type="ECO:0000256" key="10">
    <source>
        <dbReference type="SAM" id="MobiDB-lite"/>
    </source>
</evidence>
<keyword evidence="6 11" id="KW-0472">Membrane</keyword>
<evidence type="ECO:0000256" key="1">
    <source>
        <dbReference type="ARBA" id="ARBA00004205"/>
    </source>
</evidence>
<dbReference type="InterPro" id="IPR036291">
    <property type="entry name" value="NAD(P)-bd_dom_sf"/>
</dbReference>
<keyword evidence="3 11" id="KW-0812">Transmembrane</keyword>
<dbReference type="OMA" id="PRTCANI"/>
<dbReference type="Gene3D" id="3.40.50.720">
    <property type="entry name" value="NAD(P)-binding Rossmann-like Domain"/>
    <property type="match status" value="1"/>
</dbReference>
<gene>
    <name evidence="13" type="primary">LOC102721106</name>
</gene>
<dbReference type="KEGG" id="obr:102721106"/>
<comment type="catalytic activity">
    <reaction evidence="8">
        <text>UDP-alpha-D-glucuronate = UDP-alpha-D-galacturonate</text>
        <dbReference type="Rhea" id="RHEA:11404"/>
        <dbReference type="ChEBI" id="CHEBI:57635"/>
        <dbReference type="ChEBI" id="CHEBI:58052"/>
        <dbReference type="EC" id="5.1.3.6"/>
    </reaction>
</comment>
<feature type="region of interest" description="Disordered" evidence="10">
    <location>
        <begin position="464"/>
        <end position="492"/>
    </location>
</feature>
<evidence type="ECO:0000256" key="11">
    <source>
        <dbReference type="SAM" id="Phobius"/>
    </source>
</evidence>
<feature type="compositionally biased region" description="Low complexity" evidence="10">
    <location>
        <begin position="466"/>
        <end position="479"/>
    </location>
</feature>
<dbReference type="PANTHER" id="PTHR43574">
    <property type="entry name" value="EPIMERASE-RELATED"/>
    <property type="match status" value="1"/>
</dbReference>
<dbReference type="InterPro" id="IPR001509">
    <property type="entry name" value="Epimerase_deHydtase"/>
</dbReference>
<evidence type="ECO:0000313" key="14">
    <source>
        <dbReference type="Proteomes" id="UP000006038"/>
    </source>
</evidence>
<dbReference type="SUPFAM" id="SSF51735">
    <property type="entry name" value="NAD(P)-binding Rossmann-fold domains"/>
    <property type="match status" value="1"/>
</dbReference>
<reference evidence="13" key="1">
    <citation type="journal article" date="2013" name="Nat. Commun.">
        <title>Whole-genome sequencing of Oryza brachyantha reveals mechanisms underlying Oryza genome evolution.</title>
        <authorList>
            <person name="Chen J."/>
            <person name="Huang Q."/>
            <person name="Gao D."/>
            <person name="Wang J."/>
            <person name="Lang Y."/>
            <person name="Liu T."/>
            <person name="Li B."/>
            <person name="Bai Z."/>
            <person name="Luis Goicoechea J."/>
            <person name="Liang C."/>
            <person name="Chen C."/>
            <person name="Zhang W."/>
            <person name="Sun S."/>
            <person name="Liao Y."/>
            <person name="Zhang X."/>
            <person name="Yang L."/>
            <person name="Song C."/>
            <person name="Wang M."/>
            <person name="Shi J."/>
            <person name="Liu G."/>
            <person name="Liu J."/>
            <person name="Zhou H."/>
            <person name="Zhou W."/>
            <person name="Yu Q."/>
            <person name="An N."/>
            <person name="Chen Y."/>
            <person name="Cai Q."/>
            <person name="Wang B."/>
            <person name="Liu B."/>
            <person name="Min J."/>
            <person name="Huang Y."/>
            <person name="Wu H."/>
            <person name="Li Z."/>
            <person name="Zhang Y."/>
            <person name="Yin Y."/>
            <person name="Song W."/>
            <person name="Jiang J."/>
            <person name="Jackson S.A."/>
            <person name="Wing R.A."/>
            <person name="Wang J."/>
            <person name="Chen M."/>
        </authorList>
    </citation>
    <scope>NUCLEOTIDE SEQUENCE [LARGE SCALE GENOMIC DNA]</scope>
    <source>
        <strain evidence="13">cv. IRGC 101232</strain>
    </source>
</reference>
<evidence type="ECO:0000256" key="8">
    <source>
        <dbReference type="ARBA" id="ARBA00050136"/>
    </source>
</evidence>
<protein>
    <recommendedName>
        <fullName evidence="9">UDP-glucuronate 4-epimerase</fullName>
        <ecNumber evidence="9">5.1.3.6</ecNumber>
    </recommendedName>
</protein>
<keyword evidence="4 11" id="KW-1133">Transmembrane helix</keyword>
<comment type="subcellular location">
    <subcellularLocation>
        <location evidence="1">Golgi apparatus</location>
        <location evidence="1">Golgi stack membrane</location>
        <topology evidence="1">Multi-pass membrane protein</topology>
    </subcellularLocation>
</comment>
<evidence type="ECO:0000256" key="4">
    <source>
        <dbReference type="ARBA" id="ARBA00022989"/>
    </source>
</evidence>
<dbReference type="GeneID" id="102721106"/>
<name>J3MYY6_ORYBR</name>
<evidence type="ECO:0000259" key="12">
    <source>
        <dbReference type="Pfam" id="PF01370"/>
    </source>
</evidence>
<dbReference type="OrthoDB" id="202470at2759"/>
<dbReference type="RefSeq" id="XP_006660806.1">
    <property type="nucleotide sequence ID" value="XM_006660743.3"/>
</dbReference>
<proteinExistence type="inferred from homology"/>
<organism evidence="13">
    <name type="scientific">Oryza brachyantha</name>
    <name type="common">malo sina</name>
    <dbReference type="NCBI Taxonomy" id="4533"/>
    <lineage>
        <taxon>Eukaryota</taxon>
        <taxon>Viridiplantae</taxon>
        <taxon>Streptophyta</taxon>
        <taxon>Embryophyta</taxon>
        <taxon>Tracheophyta</taxon>
        <taxon>Spermatophyta</taxon>
        <taxon>Magnoliopsida</taxon>
        <taxon>Liliopsida</taxon>
        <taxon>Poales</taxon>
        <taxon>Poaceae</taxon>
        <taxon>BOP clade</taxon>
        <taxon>Oryzoideae</taxon>
        <taxon>Oryzeae</taxon>
        <taxon>Oryzinae</taxon>
        <taxon>Oryza</taxon>
    </lineage>
</organism>
<evidence type="ECO:0000256" key="7">
    <source>
        <dbReference type="ARBA" id="ARBA00023235"/>
    </source>
</evidence>
<keyword evidence="14" id="KW-1185">Reference proteome</keyword>
<dbReference type="Proteomes" id="UP000006038">
    <property type="component" value="Chromosome 9"/>
</dbReference>
<keyword evidence="5" id="KW-0520">NAD</keyword>
<dbReference type="GO" id="GO:0050378">
    <property type="term" value="F:UDP-glucuronate 4-epimerase activity"/>
    <property type="evidence" value="ECO:0007669"/>
    <property type="project" value="UniProtKB-EC"/>
</dbReference>
<evidence type="ECO:0000256" key="5">
    <source>
        <dbReference type="ARBA" id="ARBA00023027"/>
    </source>
</evidence>
<accession>J3MYY6</accession>
<dbReference type="EC" id="5.1.3.6" evidence="9"/>
<evidence type="ECO:0000256" key="6">
    <source>
        <dbReference type="ARBA" id="ARBA00023136"/>
    </source>
</evidence>
<evidence type="ECO:0000256" key="2">
    <source>
        <dbReference type="ARBA" id="ARBA00007637"/>
    </source>
</evidence>
<dbReference type="Gramene" id="OB09G22150.1">
    <property type="protein sequence ID" value="OB09G22150.1"/>
    <property type="gene ID" value="OB09G22150"/>
</dbReference>
<dbReference type="PRINTS" id="PR01713">
    <property type="entry name" value="NUCEPIMERASE"/>
</dbReference>
<reference evidence="13" key="2">
    <citation type="submission" date="2013-04" db="UniProtKB">
        <authorList>
            <consortium name="EnsemblPlants"/>
        </authorList>
    </citation>
    <scope>IDENTIFICATION</scope>
</reference>